<dbReference type="AlphaFoldDB" id="A0A2H9T6Z4"/>
<evidence type="ECO:0008006" key="2">
    <source>
        <dbReference type="Google" id="ProtNLM"/>
    </source>
</evidence>
<comment type="caution">
    <text evidence="1">The sequence shown here is derived from an EMBL/GenBank/DDBJ whole genome shotgun (WGS) entry which is preliminary data.</text>
</comment>
<dbReference type="PROSITE" id="PS51257">
    <property type="entry name" value="PROKAR_LIPOPROTEIN"/>
    <property type="match status" value="1"/>
</dbReference>
<sequence length="245" mass="28575">MTCHRSCCLTGFLFSLCLLLGCEQSPEVSRYPKIDEQVPQYIIGFGNLMYSYSRDRILSKSKFILPVLVYGYQRSWVARSRPDGVSMTRLGVVPTKEKFFNGLLVALPVSSLKKLDLSSQSEVSRVLVDRGSLKSLLIGQKIPETGQFWMYQVRETYRKPPARGYPIMQSRVDEFLSGCLDVSDRFKLTDFKYQCLQTTNNWSEHWGNDRRRPLKEPVYRDIYYKKVDDLLERLGNNFYEKVRED</sequence>
<proteinExistence type="predicted"/>
<dbReference type="EMBL" id="NSIT01000107">
    <property type="protein sequence ID" value="PJE79000.1"/>
    <property type="molecule type" value="Genomic_DNA"/>
</dbReference>
<name>A0A2H9T6Z4_9ZZZZ</name>
<evidence type="ECO:0000313" key="1">
    <source>
        <dbReference type="EMBL" id="PJE79000.1"/>
    </source>
</evidence>
<protein>
    <recommendedName>
        <fullName evidence="2">Gamma-glutamylcyclotransferase AIG2-like domain-containing protein</fullName>
    </recommendedName>
</protein>
<accession>A0A2H9T6Z4</accession>
<organism evidence="1">
    <name type="scientific">invertebrate metagenome</name>
    <dbReference type="NCBI Taxonomy" id="1711999"/>
    <lineage>
        <taxon>unclassified sequences</taxon>
        <taxon>metagenomes</taxon>
        <taxon>organismal metagenomes</taxon>
    </lineage>
</organism>
<reference evidence="1" key="1">
    <citation type="journal article" date="2017" name="Appl. Environ. Microbiol.">
        <title>Molecular characterization of an Endozoicomonas-like organism causing infection in king scallop Pecten maximus L.</title>
        <authorList>
            <person name="Cano I."/>
            <person name="van Aerle R."/>
            <person name="Ross S."/>
            <person name="Verner-Jeffreys D.W."/>
            <person name="Paley R.K."/>
            <person name="Rimmer G."/>
            <person name="Ryder D."/>
            <person name="Hooper P."/>
            <person name="Stone D."/>
            <person name="Feist S.W."/>
        </authorList>
    </citation>
    <scope>NUCLEOTIDE SEQUENCE</scope>
</reference>
<gene>
    <name evidence="1" type="ORF">CI610_02034</name>
</gene>